<comment type="subcellular location">
    <subcellularLocation>
        <location evidence="1">Golgi apparatus membrane</location>
        <topology evidence="1">Single-pass type IV membrane protein</topology>
    </subcellularLocation>
</comment>
<evidence type="ECO:0000256" key="7">
    <source>
        <dbReference type="SAM" id="Coils"/>
    </source>
</evidence>
<name>A0A9D4R8J0_DREPO</name>
<keyword evidence="2 9" id="KW-0812">Transmembrane</keyword>
<evidence type="ECO:0000313" key="10">
    <source>
        <dbReference type="EMBL" id="KAH3859034.1"/>
    </source>
</evidence>
<dbReference type="SUPFAM" id="SSF57997">
    <property type="entry name" value="Tropomyosin"/>
    <property type="match status" value="1"/>
</dbReference>
<evidence type="ECO:0000313" key="11">
    <source>
        <dbReference type="Proteomes" id="UP000828390"/>
    </source>
</evidence>
<sequence>MAWLSGLTGKAESFLNSLDQTAAKVLHEKEDQAINTKPTGIANIQGHTPFLSQKSITPTQSVPAKLHDYQEAETAKLKLDASSVKKKVDKDEALFEFLNSPEPTERRKSTPASSQRHSRQSSSSSVISNKGGRGGDNGSSISTSGSSMVHVEMPETINSVSDHDVGVANPLKESTDSRDSPTDMNLAALEDAMQDQSPSNSVHSNQELESHDKVMSTSSMDLENRLLKNEIASLNQEMASLVQRAKASENELALMREKLIEQSRSSSRSDQLVRELQNRESDLEESLRAKDTQLGVLRVRLEEADRERETRQRSLEQLQSERNRILRDHSDSSGIHSQALDSMRQKLTEVEMALQRELDANKAFKEEAVERQSRLEEEQRGFTEALAKAEKKYADEKGKVLELNNQIKQLRSGLEGAKQELSEYKEKATRILQSKERLIATLREGSGASGEASGVSSLEYDTVKQERDMFKEEIQQSRMTIENLRVELADLEGQLQQEGDTAQDTIASLEENIGEEKHRREDAEQELLKVKKELQYSIEELSRQKTSFQSRISDRETEVERLRGQLATKSMSSTTESELESRVRELTESLIQKQTMVEALSTEKNSLGLQLERLGQQYKDIQASAVRTNTTVIPVHEEEEVRHRLPVFMREAHNDSEVTRKMKRAANTIDKFSIRLGIFLRRYPIARVFVILYMILLHLWVTFVLLTYQPEMHSLDSIMPHEINQGIQK</sequence>
<feature type="region of interest" description="Disordered" evidence="8">
    <location>
        <begin position="193"/>
        <end position="212"/>
    </location>
</feature>
<feature type="coiled-coil region" evidence="7">
    <location>
        <begin position="467"/>
        <end position="544"/>
    </location>
</feature>
<dbReference type="GO" id="GO:0000139">
    <property type="term" value="C:Golgi membrane"/>
    <property type="evidence" value="ECO:0007669"/>
    <property type="project" value="UniProtKB-SubCell"/>
</dbReference>
<evidence type="ECO:0000256" key="9">
    <source>
        <dbReference type="SAM" id="Phobius"/>
    </source>
</evidence>
<keyword evidence="5 7" id="KW-0175">Coiled coil</keyword>
<dbReference type="Pfam" id="PF09787">
    <property type="entry name" value="Golgin_A5"/>
    <property type="match status" value="1"/>
</dbReference>
<proteinExistence type="predicted"/>
<keyword evidence="6 9" id="KW-0472">Membrane</keyword>
<gene>
    <name evidence="10" type="ORF">DPMN_101680</name>
</gene>
<keyword evidence="3 9" id="KW-1133">Transmembrane helix</keyword>
<evidence type="ECO:0000256" key="3">
    <source>
        <dbReference type="ARBA" id="ARBA00022989"/>
    </source>
</evidence>
<feature type="region of interest" description="Disordered" evidence="8">
    <location>
        <begin position="305"/>
        <end position="337"/>
    </location>
</feature>
<dbReference type="PANTHER" id="PTHR13815:SF7">
    <property type="entry name" value="GOLGIN SUBFAMILY A MEMBER 5"/>
    <property type="match status" value="1"/>
</dbReference>
<dbReference type="PANTHER" id="PTHR13815">
    <property type="entry name" value="GOLGIN-84"/>
    <property type="match status" value="1"/>
</dbReference>
<feature type="compositionally biased region" description="Basic and acidic residues" evidence="8">
    <location>
        <begin position="305"/>
        <end position="331"/>
    </location>
</feature>
<reference evidence="10" key="1">
    <citation type="journal article" date="2019" name="bioRxiv">
        <title>The Genome of the Zebra Mussel, Dreissena polymorpha: A Resource for Invasive Species Research.</title>
        <authorList>
            <person name="McCartney M.A."/>
            <person name="Auch B."/>
            <person name="Kono T."/>
            <person name="Mallez S."/>
            <person name="Zhang Y."/>
            <person name="Obille A."/>
            <person name="Becker A."/>
            <person name="Abrahante J.E."/>
            <person name="Garbe J."/>
            <person name="Badalamenti J.P."/>
            <person name="Herman A."/>
            <person name="Mangelson H."/>
            <person name="Liachko I."/>
            <person name="Sullivan S."/>
            <person name="Sone E.D."/>
            <person name="Koren S."/>
            <person name="Silverstein K.A.T."/>
            <person name="Beckman K.B."/>
            <person name="Gohl D.M."/>
        </authorList>
    </citation>
    <scope>NUCLEOTIDE SEQUENCE</scope>
    <source>
        <strain evidence="10">Duluth1</strain>
        <tissue evidence="10">Whole animal</tissue>
    </source>
</reference>
<accession>A0A9D4R8J0</accession>
<keyword evidence="11" id="KW-1185">Reference proteome</keyword>
<dbReference type="GO" id="GO:0000301">
    <property type="term" value="P:retrograde transport, vesicle recycling within Golgi"/>
    <property type="evidence" value="ECO:0007669"/>
    <property type="project" value="TreeGrafter"/>
</dbReference>
<dbReference type="GO" id="GO:0031985">
    <property type="term" value="C:Golgi cisterna"/>
    <property type="evidence" value="ECO:0007669"/>
    <property type="project" value="TreeGrafter"/>
</dbReference>
<dbReference type="GO" id="GO:0007030">
    <property type="term" value="P:Golgi organization"/>
    <property type="evidence" value="ECO:0007669"/>
    <property type="project" value="InterPro"/>
</dbReference>
<evidence type="ECO:0008006" key="12">
    <source>
        <dbReference type="Google" id="ProtNLM"/>
    </source>
</evidence>
<keyword evidence="4" id="KW-0333">Golgi apparatus</keyword>
<feature type="compositionally biased region" description="Low complexity" evidence="8">
    <location>
        <begin position="138"/>
        <end position="147"/>
    </location>
</feature>
<dbReference type="InterPro" id="IPR019177">
    <property type="entry name" value="Golgin_subfamily_A_member_5"/>
</dbReference>
<dbReference type="AlphaFoldDB" id="A0A9D4R8J0"/>
<evidence type="ECO:0000256" key="1">
    <source>
        <dbReference type="ARBA" id="ARBA00004409"/>
    </source>
</evidence>
<protein>
    <recommendedName>
        <fullName evidence="12">Golgin-84</fullName>
    </recommendedName>
</protein>
<comment type="caution">
    <text evidence="10">The sequence shown here is derived from an EMBL/GenBank/DDBJ whole genome shotgun (WGS) entry which is preliminary data.</text>
</comment>
<dbReference type="Proteomes" id="UP000828390">
    <property type="component" value="Unassembled WGS sequence"/>
</dbReference>
<feature type="region of interest" description="Disordered" evidence="8">
    <location>
        <begin position="96"/>
        <end position="183"/>
    </location>
</feature>
<evidence type="ECO:0000256" key="2">
    <source>
        <dbReference type="ARBA" id="ARBA00022692"/>
    </source>
</evidence>
<dbReference type="OrthoDB" id="248903at2759"/>
<organism evidence="10 11">
    <name type="scientific">Dreissena polymorpha</name>
    <name type="common">Zebra mussel</name>
    <name type="synonym">Mytilus polymorpha</name>
    <dbReference type="NCBI Taxonomy" id="45954"/>
    <lineage>
        <taxon>Eukaryota</taxon>
        <taxon>Metazoa</taxon>
        <taxon>Spiralia</taxon>
        <taxon>Lophotrochozoa</taxon>
        <taxon>Mollusca</taxon>
        <taxon>Bivalvia</taxon>
        <taxon>Autobranchia</taxon>
        <taxon>Heteroconchia</taxon>
        <taxon>Euheterodonta</taxon>
        <taxon>Imparidentia</taxon>
        <taxon>Neoheterodontei</taxon>
        <taxon>Myida</taxon>
        <taxon>Dreissenoidea</taxon>
        <taxon>Dreissenidae</taxon>
        <taxon>Dreissena</taxon>
    </lineage>
</organism>
<dbReference type="EMBL" id="JAIWYP010000003">
    <property type="protein sequence ID" value="KAH3859034.1"/>
    <property type="molecule type" value="Genomic_DNA"/>
</dbReference>
<evidence type="ECO:0000256" key="5">
    <source>
        <dbReference type="ARBA" id="ARBA00023054"/>
    </source>
</evidence>
<evidence type="ECO:0000256" key="6">
    <source>
        <dbReference type="ARBA" id="ARBA00023136"/>
    </source>
</evidence>
<reference evidence="10" key="2">
    <citation type="submission" date="2020-11" db="EMBL/GenBank/DDBJ databases">
        <authorList>
            <person name="McCartney M.A."/>
            <person name="Auch B."/>
            <person name="Kono T."/>
            <person name="Mallez S."/>
            <person name="Becker A."/>
            <person name="Gohl D.M."/>
            <person name="Silverstein K.A.T."/>
            <person name="Koren S."/>
            <person name="Bechman K.B."/>
            <person name="Herman A."/>
            <person name="Abrahante J.E."/>
            <person name="Garbe J."/>
        </authorList>
    </citation>
    <scope>NUCLEOTIDE SEQUENCE</scope>
    <source>
        <strain evidence="10">Duluth1</strain>
        <tissue evidence="10">Whole animal</tissue>
    </source>
</reference>
<evidence type="ECO:0000256" key="8">
    <source>
        <dbReference type="SAM" id="MobiDB-lite"/>
    </source>
</evidence>
<feature type="transmembrane region" description="Helical" evidence="9">
    <location>
        <begin position="688"/>
        <end position="708"/>
    </location>
</feature>
<feature type="compositionally biased region" description="Polar residues" evidence="8">
    <location>
        <begin position="194"/>
        <end position="205"/>
    </location>
</feature>
<evidence type="ECO:0000256" key="4">
    <source>
        <dbReference type="ARBA" id="ARBA00023034"/>
    </source>
</evidence>